<dbReference type="AlphaFoldDB" id="A0A4Z2J065"/>
<keyword evidence="2" id="KW-1185">Reference proteome</keyword>
<comment type="caution">
    <text evidence="1">The sequence shown here is derived from an EMBL/GenBank/DDBJ whole genome shotgun (WGS) entry which is preliminary data.</text>
</comment>
<sequence length="85" mass="9533">MEVEEQEVDSVLSCAHFPTLLGVDRGPAFPLNRQSASHYGFVYKNNNTSRPMSLTAVMKYPTRVKGHSRRLPVCKHDSKTLDADV</sequence>
<dbReference type="EMBL" id="SRLO01000033">
    <property type="protein sequence ID" value="TNN83407.1"/>
    <property type="molecule type" value="Genomic_DNA"/>
</dbReference>
<reference evidence="1 2" key="1">
    <citation type="submission" date="2019-03" db="EMBL/GenBank/DDBJ databases">
        <title>First draft genome of Liparis tanakae, snailfish: a comprehensive survey of snailfish specific genes.</title>
        <authorList>
            <person name="Kim W."/>
            <person name="Song I."/>
            <person name="Jeong J.-H."/>
            <person name="Kim D."/>
            <person name="Kim S."/>
            <person name="Ryu S."/>
            <person name="Song J.Y."/>
            <person name="Lee S.K."/>
        </authorList>
    </citation>
    <scope>NUCLEOTIDE SEQUENCE [LARGE SCALE GENOMIC DNA]</scope>
    <source>
        <tissue evidence="1">Muscle</tissue>
    </source>
</reference>
<proteinExistence type="predicted"/>
<dbReference type="Proteomes" id="UP000314294">
    <property type="component" value="Unassembled WGS sequence"/>
</dbReference>
<name>A0A4Z2J065_9TELE</name>
<evidence type="ECO:0000313" key="2">
    <source>
        <dbReference type="Proteomes" id="UP000314294"/>
    </source>
</evidence>
<gene>
    <name evidence="1" type="ORF">EYF80_006388</name>
</gene>
<organism evidence="1 2">
    <name type="scientific">Liparis tanakae</name>
    <name type="common">Tanaka's snailfish</name>
    <dbReference type="NCBI Taxonomy" id="230148"/>
    <lineage>
        <taxon>Eukaryota</taxon>
        <taxon>Metazoa</taxon>
        <taxon>Chordata</taxon>
        <taxon>Craniata</taxon>
        <taxon>Vertebrata</taxon>
        <taxon>Euteleostomi</taxon>
        <taxon>Actinopterygii</taxon>
        <taxon>Neopterygii</taxon>
        <taxon>Teleostei</taxon>
        <taxon>Neoteleostei</taxon>
        <taxon>Acanthomorphata</taxon>
        <taxon>Eupercaria</taxon>
        <taxon>Perciformes</taxon>
        <taxon>Cottioidei</taxon>
        <taxon>Cottales</taxon>
        <taxon>Liparidae</taxon>
        <taxon>Liparis</taxon>
    </lineage>
</organism>
<accession>A0A4Z2J065</accession>
<protein>
    <submittedName>
        <fullName evidence="1">Uncharacterized protein</fullName>
    </submittedName>
</protein>
<evidence type="ECO:0000313" key="1">
    <source>
        <dbReference type="EMBL" id="TNN83407.1"/>
    </source>
</evidence>